<evidence type="ECO:0000313" key="1">
    <source>
        <dbReference type="EMBL" id="KAK5970160.1"/>
    </source>
</evidence>
<name>A0AAN8F4H5_TRICO</name>
<proteinExistence type="predicted"/>
<dbReference type="InterPro" id="IPR036085">
    <property type="entry name" value="PAZ_dom_sf"/>
</dbReference>
<protein>
    <submittedName>
        <fullName evidence="1">Uncharacterized protein</fullName>
    </submittedName>
</protein>
<keyword evidence="2" id="KW-1185">Reference proteome</keyword>
<dbReference type="Proteomes" id="UP001331761">
    <property type="component" value="Unassembled WGS sequence"/>
</dbReference>
<dbReference type="SUPFAM" id="SSF101690">
    <property type="entry name" value="PAZ domain"/>
    <property type="match status" value="1"/>
</dbReference>
<dbReference type="Pfam" id="PF23278">
    <property type="entry name" value="Piwi_N"/>
    <property type="match status" value="1"/>
</dbReference>
<reference evidence="1 2" key="1">
    <citation type="submission" date="2019-10" db="EMBL/GenBank/DDBJ databases">
        <title>Assembly and Annotation for the nematode Trichostrongylus colubriformis.</title>
        <authorList>
            <person name="Martin J."/>
        </authorList>
    </citation>
    <scope>NUCLEOTIDE SEQUENCE [LARGE SCALE GENOMIC DNA]</scope>
    <source>
        <strain evidence="1">G859</strain>
        <tissue evidence="1">Whole worm</tissue>
    </source>
</reference>
<feature type="non-terminal residue" evidence="1">
    <location>
        <position position="1"/>
    </location>
</feature>
<dbReference type="EMBL" id="WIXE01019279">
    <property type="protein sequence ID" value="KAK5970160.1"/>
    <property type="molecule type" value="Genomic_DNA"/>
</dbReference>
<comment type="caution">
    <text evidence="1">The sequence shown here is derived from an EMBL/GenBank/DDBJ whole genome shotgun (WGS) entry which is preliminary data.</text>
</comment>
<dbReference type="PANTHER" id="PTHR22891">
    <property type="entry name" value="EUKARYOTIC TRANSLATION INITIATION FACTOR 2C"/>
    <property type="match status" value="1"/>
</dbReference>
<accession>A0AAN8F4H5</accession>
<gene>
    <name evidence="1" type="ORF">GCK32_018941</name>
</gene>
<dbReference type="AlphaFoldDB" id="A0AAN8F4H5"/>
<evidence type="ECO:0000313" key="2">
    <source>
        <dbReference type="Proteomes" id="UP001331761"/>
    </source>
</evidence>
<sequence length="223" mass="25898">ISCAHLAFVFRNGLERLATIQNTLFTRPPDNFNKTGNSGTPTQLVANFVTIDQCPELVVCQYHVEFKPEIDSKNFRHTILKQQNIQDEIGNAFIFDGMILYIVSSINYEGKYIGYHPITKEPVTVFLKASVRFNQNDSQTINCYNIIIRSCLDLVGLKRLGRNHFNENEKSKLRDYNMEVWPGFETAVRQYEDQLMLCIENRFKMIRTESVWDVVSFFLMSTT</sequence>
<organism evidence="1 2">
    <name type="scientific">Trichostrongylus colubriformis</name>
    <name type="common">Black scour worm</name>
    <dbReference type="NCBI Taxonomy" id="6319"/>
    <lineage>
        <taxon>Eukaryota</taxon>
        <taxon>Metazoa</taxon>
        <taxon>Ecdysozoa</taxon>
        <taxon>Nematoda</taxon>
        <taxon>Chromadorea</taxon>
        <taxon>Rhabditida</taxon>
        <taxon>Rhabditina</taxon>
        <taxon>Rhabditomorpha</taxon>
        <taxon>Strongyloidea</taxon>
        <taxon>Trichostrongylidae</taxon>
        <taxon>Trichostrongylus</taxon>
    </lineage>
</organism>